<dbReference type="SUPFAM" id="SSF101936">
    <property type="entry name" value="DNA-binding pseudobarrel domain"/>
    <property type="match status" value="1"/>
</dbReference>
<evidence type="ECO:0000259" key="7">
    <source>
        <dbReference type="PROSITE" id="PS50863"/>
    </source>
</evidence>
<dbReference type="InterPro" id="IPR003340">
    <property type="entry name" value="B3_DNA-bd"/>
</dbReference>
<dbReference type="EMBL" id="CAADRP010002129">
    <property type="protein sequence ID" value="VFU61766.1"/>
    <property type="molecule type" value="Genomic_DNA"/>
</dbReference>
<dbReference type="InterPro" id="IPR015300">
    <property type="entry name" value="DNA-bd_pseudobarrel_sf"/>
</dbReference>
<keyword evidence="5" id="KW-0539">Nucleus</keyword>
<evidence type="ECO:0000256" key="4">
    <source>
        <dbReference type="ARBA" id="ARBA00023163"/>
    </source>
</evidence>
<dbReference type="CDD" id="cd10017">
    <property type="entry name" value="B3_DNA"/>
    <property type="match status" value="1"/>
</dbReference>
<evidence type="ECO:0000256" key="3">
    <source>
        <dbReference type="ARBA" id="ARBA00023125"/>
    </source>
</evidence>
<name>A0A6N2NAW3_SALVM</name>
<evidence type="ECO:0000256" key="1">
    <source>
        <dbReference type="ARBA" id="ARBA00004123"/>
    </source>
</evidence>
<dbReference type="AlphaFoldDB" id="A0A6N2NAW3"/>
<feature type="compositionally biased region" description="Low complexity" evidence="6">
    <location>
        <begin position="22"/>
        <end position="36"/>
    </location>
</feature>
<dbReference type="PANTHER" id="PTHR31140">
    <property type="entry name" value="B3 DOMAIN-CONTAINING TRANSCRIPTION FACTOR ABI3"/>
    <property type="match status" value="1"/>
</dbReference>
<feature type="domain" description="TF-B3" evidence="7">
    <location>
        <begin position="110"/>
        <end position="215"/>
    </location>
</feature>
<keyword evidence="2" id="KW-0805">Transcription regulation</keyword>
<comment type="subcellular location">
    <subcellularLocation>
        <location evidence="1">Nucleus</location>
    </subcellularLocation>
</comment>
<feature type="compositionally biased region" description="Low complexity" evidence="6">
    <location>
        <begin position="416"/>
        <end position="430"/>
    </location>
</feature>
<dbReference type="PROSITE" id="PS50863">
    <property type="entry name" value="B3"/>
    <property type="match status" value="1"/>
</dbReference>
<gene>
    <name evidence="8" type="ORF">SVIM_LOCUS462930</name>
</gene>
<dbReference type="InterPro" id="IPR044800">
    <property type="entry name" value="LEC2-like"/>
</dbReference>
<sequence>MEFGTGFSEGDQMSRGKGFPFSSYSSSNSSPSSSSSQQKNQFVLGQIYGNHQMGSWLGNRYEQVDQDTSRFSESVAVNAAKPDLMDVNDEEEGGRGESSSARVIEKEHMFDKVVTPSDVGKLNRLVIPKQHAEKYLPLDSSSNEKGLLLNFEDRNGKDWRFRYSYWNSSQSYVMTKGWSRFVKEKKLDAGDVVSFQRGVGELGRDRLYINWRRRPDAPANSSRHQHYFHNHHFSAIPWSPLLMSPPAVPVLPRDHLHLSNPKRNACYKVGGGSYGYGLIELHQCVLYMASSAGAGAGAAVAPAPQQVGMGVVQWQLGGVGAGDPRESSSKETKVVWCKHGCLPFLINPMTMVTMNSSTTAAAAAKLPHNATISLQPTPQLAPQSLQHPFHQLRLYRGTPLAEMTPSTTQFLQKGKSSSSPSSSMSLDLDI</sequence>
<evidence type="ECO:0000313" key="8">
    <source>
        <dbReference type="EMBL" id="VFU61766.1"/>
    </source>
</evidence>
<dbReference type="PANTHER" id="PTHR31140:SF2">
    <property type="entry name" value="B3 DOMAIN-CONTAINING TRANSCRIPTION FACTOR NGA2"/>
    <property type="match status" value="1"/>
</dbReference>
<proteinExistence type="predicted"/>
<feature type="region of interest" description="Disordered" evidence="6">
    <location>
        <begin position="407"/>
        <end position="430"/>
    </location>
</feature>
<evidence type="ECO:0000256" key="5">
    <source>
        <dbReference type="ARBA" id="ARBA00023242"/>
    </source>
</evidence>
<evidence type="ECO:0000256" key="6">
    <source>
        <dbReference type="SAM" id="MobiDB-lite"/>
    </source>
</evidence>
<keyword evidence="4" id="KW-0804">Transcription</keyword>
<keyword evidence="3" id="KW-0238">DNA-binding</keyword>
<dbReference type="Pfam" id="PF02362">
    <property type="entry name" value="B3"/>
    <property type="match status" value="1"/>
</dbReference>
<dbReference type="SMART" id="SM01019">
    <property type="entry name" value="B3"/>
    <property type="match status" value="1"/>
</dbReference>
<evidence type="ECO:0000256" key="2">
    <source>
        <dbReference type="ARBA" id="ARBA00023015"/>
    </source>
</evidence>
<protein>
    <recommendedName>
        <fullName evidence="7">TF-B3 domain-containing protein</fullName>
    </recommendedName>
</protein>
<feature type="region of interest" description="Disordered" evidence="6">
    <location>
        <begin position="1"/>
        <end position="40"/>
    </location>
</feature>
<dbReference type="GO" id="GO:0003700">
    <property type="term" value="F:DNA-binding transcription factor activity"/>
    <property type="evidence" value="ECO:0007669"/>
    <property type="project" value="InterPro"/>
</dbReference>
<dbReference type="GO" id="GO:0003677">
    <property type="term" value="F:DNA binding"/>
    <property type="evidence" value="ECO:0007669"/>
    <property type="project" value="UniProtKB-KW"/>
</dbReference>
<reference evidence="8" key="1">
    <citation type="submission" date="2019-03" db="EMBL/GenBank/DDBJ databases">
        <authorList>
            <person name="Mank J."/>
            <person name="Almeida P."/>
        </authorList>
    </citation>
    <scope>NUCLEOTIDE SEQUENCE</scope>
    <source>
        <strain evidence="8">78183</strain>
    </source>
</reference>
<dbReference type="Gene3D" id="2.40.330.10">
    <property type="entry name" value="DNA-binding pseudobarrel domain"/>
    <property type="match status" value="1"/>
</dbReference>
<organism evidence="8">
    <name type="scientific">Salix viminalis</name>
    <name type="common">Common osier</name>
    <name type="synonym">Basket willow</name>
    <dbReference type="NCBI Taxonomy" id="40686"/>
    <lineage>
        <taxon>Eukaryota</taxon>
        <taxon>Viridiplantae</taxon>
        <taxon>Streptophyta</taxon>
        <taxon>Embryophyta</taxon>
        <taxon>Tracheophyta</taxon>
        <taxon>Spermatophyta</taxon>
        <taxon>Magnoliopsida</taxon>
        <taxon>eudicotyledons</taxon>
        <taxon>Gunneridae</taxon>
        <taxon>Pentapetalae</taxon>
        <taxon>rosids</taxon>
        <taxon>fabids</taxon>
        <taxon>Malpighiales</taxon>
        <taxon>Salicaceae</taxon>
        <taxon>Saliceae</taxon>
        <taxon>Salix</taxon>
    </lineage>
</organism>
<dbReference type="GO" id="GO:0005634">
    <property type="term" value="C:nucleus"/>
    <property type="evidence" value="ECO:0007669"/>
    <property type="project" value="UniProtKB-SubCell"/>
</dbReference>
<accession>A0A6N2NAW3</accession>
<dbReference type="FunFam" id="2.40.330.10:FF:000002">
    <property type="entry name" value="B3 domain-containing protein"/>
    <property type="match status" value="1"/>
</dbReference>